<feature type="domain" description="Transcription factor NikR nickel binding C-terminal" evidence="10">
    <location>
        <begin position="53"/>
        <end position="129"/>
    </location>
</feature>
<dbReference type="GO" id="GO:0003677">
    <property type="term" value="F:DNA binding"/>
    <property type="evidence" value="ECO:0007669"/>
    <property type="project" value="UniProtKB-KW"/>
</dbReference>
<feature type="binding site" evidence="8">
    <location>
        <position position="76"/>
    </location>
    <ligand>
        <name>Ni(2+)</name>
        <dbReference type="ChEBI" id="CHEBI:49786"/>
    </ligand>
</feature>
<dbReference type="EMBL" id="QYRN01000002">
    <property type="protein sequence ID" value="RIY02662.1"/>
    <property type="molecule type" value="Genomic_DNA"/>
</dbReference>
<evidence type="ECO:0000256" key="4">
    <source>
        <dbReference type="ARBA" id="ARBA00023015"/>
    </source>
</evidence>
<evidence type="ECO:0000256" key="8">
    <source>
        <dbReference type="HAMAP-Rule" id="MF_00476"/>
    </source>
</evidence>
<name>A0A3A1WPG1_9HYPH</name>
<evidence type="ECO:0000256" key="3">
    <source>
        <dbReference type="ARBA" id="ARBA00022723"/>
    </source>
</evidence>
<dbReference type="InterPro" id="IPR027271">
    <property type="entry name" value="Acetolactate_synth/TF_NikR_C"/>
</dbReference>
<gene>
    <name evidence="11" type="primary">nikR</name>
    <name evidence="11" type="ORF">D3218_04690</name>
</gene>
<dbReference type="InterPro" id="IPR002145">
    <property type="entry name" value="CopG"/>
</dbReference>
<evidence type="ECO:0000259" key="10">
    <source>
        <dbReference type="Pfam" id="PF08753"/>
    </source>
</evidence>
<evidence type="ECO:0000256" key="1">
    <source>
        <dbReference type="ARBA" id="ARBA00008478"/>
    </source>
</evidence>
<proteinExistence type="inferred from homology"/>
<comment type="cofactor">
    <cofactor evidence="8">
        <name>Ni(2+)</name>
        <dbReference type="ChEBI" id="CHEBI:49786"/>
    </cofactor>
    <text evidence="8">Binds 1 nickel ion per subunit.</text>
</comment>
<evidence type="ECO:0000313" key="11">
    <source>
        <dbReference type="EMBL" id="RIY02662.1"/>
    </source>
</evidence>
<feature type="binding site" evidence="8">
    <location>
        <position position="95"/>
    </location>
    <ligand>
        <name>Ni(2+)</name>
        <dbReference type="ChEBI" id="CHEBI:49786"/>
    </ligand>
</feature>
<comment type="caution">
    <text evidence="11">The sequence shown here is derived from an EMBL/GenBank/DDBJ whole genome shotgun (WGS) entry which is preliminary data.</text>
</comment>
<feature type="binding site" evidence="8">
    <location>
        <position position="89"/>
    </location>
    <ligand>
        <name>Ni(2+)</name>
        <dbReference type="ChEBI" id="CHEBI:49786"/>
    </ligand>
</feature>
<dbReference type="HAMAP" id="MF_00476">
    <property type="entry name" value="NikR"/>
    <property type="match status" value="1"/>
</dbReference>
<dbReference type="NCBIfam" id="NF002815">
    <property type="entry name" value="PRK02967.1"/>
    <property type="match status" value="1"/>
</dbReference>
<evidence type="ECO:0000256" key="7">
    <source>
        <dbReference type="ARBA" id="ARBA00024723"/>
    </source>
</evidence>
<dbReference type="Gene3D" id="1.10.1220.10">
    <property type="entry name" value="Met repressor-like"/>
    <property type="match status" value="1"/>
</dbReference>
<dbReference type="NCBIfam" id="NF003381">
    <property type="entry name" value="PRK04460.1"/>
    <property type="match status" value="1"/>
</dbReference>
<dbReference type="PANTHER" id="PTHR34719">
    <property type="entry name" value="NICKEL-RESPONSIVE REGULATOR"/>
    <property type="match status" value="1"/>
</dbReference>
<dbReference type="Pfam" id="PF01402">
    <property type="entry name" value="RHH_1"/>
    <property type="match status" value="1"/>
</dbReference>
<evidence type="ECO:0000256" key="5">
    <source>
        <dbReference type="ARBA" id="ARBA00023125"/>
    </source>
</evidence>
<dbReference type="Pfam" id="PF08753">
    <property type="entry name" value="NikR_C"/>
    <property type="match status" value="1"/>
</dbReference>
<dbReference type="InterPro" id="IPR050192">
    <property type="entry name" value="CopG/NikR_regulator"/>
</dbReference>
<evidence type="ECO:0000256" key="6">
    <source>
        <dbReference type="ARBA" id="ARBA00023163"/>
    </source>
</evidence>
<comment type="function">
    <text evidence="8">Transcriptional regulator.</text>
</comment>
<dbReference type="InterPro" id="IPR014864">
    <property type="entry name" value="TF_NikR_Ni-bd_C"/>
</dbReference>
<accession>A0A3A1WPG1</accession>
<keyword evidence="4 8" id="KW-0805">Transcription regulation</keyword>
<sequence length="145" mass="15778">MQRVTVTLDDDLMGEIDAIMAERGYANRSEAIRDLARAGLSRAHAETGEGTCVAALVYVYDHAARDLSRRLTHAHHDHHDLSVSSLHVHLDRGTCMEVSVLKGNVGEVRHFANHVIAERSVRHGELVLIPDGGPPSAGPTPHDRG</sequence>
<comment type="function">
    <text evidence="7">Transcriptional repressor of the nikABCDE operon. Is active in the presence of excessive concentrations of intracellular nickel.</text>
</comment>
<dbReference type="InterPro" id="IPR014160">
    <property type="entry name" value="Nickel_NikR_proteobac"/>
</dbReference>
<evidence type="ECO:0000259" key="9">
    <source>
        <dbReference type="Pfam" id="PF01402"/>
    </source>
</evidence>
<reference evidence="12" key="1">
    <citation type="submission" date="2018-09" db="EMBL/GenBank/DDBJ databases">
        <authorList>
            <person name="Tuo L."/>
        </authorList>
    </citation>
    <scope>NUCLEOTIDE SEQUENCE [LARGE SCALE GENOMIC DNA]</scope>
    <source>
        <strain evidence="12">M2BS4Y-1</strain>
    </source>
</reference>
<evidence type="ECO:0000313" key="12">
    <source>
        <dbReference type="Proteomes" id="UP000265750"/>
    </source>
</evidence>
<comment type="similarity">
    <text evidence="1 8">Belongs to the transcriptional regulatory CopG/NikR family.</text>
</comment>
<dbReference type="InterPro" id="IPR045865">
    <property type="entry name" value="ACT-like_dom_sf"/>
</dbReference>
<evidence type="ECO:0000256" key="2">
    <source>
        <dbReference type="ARBA" id="ARBA00022596"/>
    </source>
</evidence>
<keyword evidence="3 8" id="KW-0479">Metal-binding</keyword>
<organism evidence="11 12">
    <name type="scientific">Aureimonas flava</name>
    <dbReference type="NCBI Taxonomy" id="2320271"/>
    <lineage>
        <taxon>Bacteria</taxon>
        <taxon>Pseudomonadati</taxon>
        <taxon>Pseudomonadota</taxon>
        <taxon>Alphaproteobacteria</taxon>
        <taxon>Hyphomicrobiales</taxon>
        <taxon>Aurantimonadaceae</taxon>
        <taxon>Aureimonas</taxon>
    </lineage>
</organism>
<feature type="domain" description="Ribbon-helix-helix protein CopG" evidence="9">
    <location>
        <begin position="3"/>
        <end position="40"/>
    </location>
</feature>
<dbReference type="OrthoDB" id="9806294at2"/>
<keyword evidence="12" id="KW-1185">Reference proteome</keyword>
<dbReference type="GO" id="GO:0016151">
    <property type="term" value="F:nickel cation binding"/>
    <property type="evidence" value="ECO:0007669"/>
    <property type="project" value="UniProtKB-UniRule"/>
</dbReference>
<feature type="binding site" evidence="8">
    <location>
        <position position="87"/>
    </location>
    <ligand>
        <name>Ni(2+)</name>
        <dbReference type="ChEBI" id="CHEBI:49786"/>
    </ligand>
</feature>
<dbReference type="SUPFAM" id="SSF55021">
    <property type="entry name" value="ACT-like"/>
    <property type="match status" value="1"/>
</dbReference>
<dbReference type="InterPro" id="IPR013321">
    <property type="entry name" value="Arc_rbn_hlx_hlx"/>
</dbReference>
<keyword evidence="6 8" id="KW-0804">Transcription</keyword>
<dbReference type="Gene3D" id="3.30.70.1150">
    <property type="entry name" value="ACT-like. Chain A, domain 2"/>
    <property type="match status" value="1"/>
</dbReference>
<dbReference type="CDD" id="cd22231">
    <property type="entry name" value="RHH_NikR_HicB-like"/>
    <property type="match status" value="1"/>
</dbReference>
<dbReference type="GO" id="GO:0010045">
    <property type="term" value="P:response to nickel cation"/>
    <property type="evidence" value="ECO:0007669"/>
    <property type="project" value="InterPro"/>
</dbReference>
<dbReference type="GO" id="GO:0003700">
    <property type="term" value="F:DNA-binding transcription factor activity"/>
    <property type="evidence" value="ECO:0007669"/>
    <property type="project" value="UniProtKB-UniRule"/>
</dbReference>
<dbReference type="PANTHER" id="PTHR34719:SF2">
    <property type="entry name" value="NICKEL-RESPONSIVE REGULATOR"/>
    <property type="match status" value="1"/>
</dbReference>
<protein>
    <recommendedName>
        <fullName evidence="8">Putative nickel-responsive regulator</fullName>
    </recommendedName>
</protein>
<dbReference type="InterPro" id="IPR010985">
    <property type="entry name" value="Ribbon_hlx_hlx"/>
</dbReference>
<dbReference type="AlphaFoldDB" id="A0A3A1WPG1"/>
<dbReference type="NCBIfam" id="TIGR02793">
    <property type="entry name" value="nikR"/>
    <property type="match status" value="1"/>
</dbReference>
<dbReference type="RefSeq" id="WP_119538740.1">
    <property type="nucleotide sequence ID" value="NZ_QYRN01000002.1"/>
</dbReference>
<dbReference type="SUPFAM" id="SSF47598">
    <property type="entry name" value="Ribbon-helix-helix"/>
    <property type="match status" value="1"/>
</dbReference>
<keyword evidence="5 8" id="KW-0238">DNA-binding</keyword>
<dbReference type="Proteomes" id="UP000265750">
    <property type="component" value="Unassembled WGS sequence"/>
</dbReference>
<keyword evidence="2 8" id="KW-0533">Nickel</keyword>
<dbReference type="InterPro" id="IPR022988">
    <property type="entry name" value="Ni_resp_reg_NikR"/>
</dbReference>